<dbReference type="Gene3D" id="3.30.40.10">
    <property type="entry name" value="Zinc/RING finger domain, C3HC4 (zinc finger)"/>
    <property type="match status" value="1"/>
</dbReference>
<evidence type="ECO:0000313" key="15">
    <source>
        <dbReference type="RefSeq" id="XP_030058184.1"/>
    </source>
</evidence>
<dbReference type="Proteomes" id="UP000515156">
    <property type="component" value="Chromosome 4"/>
</dbReference>
<dbReference type="GO" id="GO:0006887">
    <property type="term" value="P:exocytosis"/>
    <property type="evidence" value="ECO:0007669"/>
    <property type="project" value="TreeGrafter"/>
</dbReference>
<dbReference type="FunFam" id="3.30.40.10:FF:000018">
    <property type="entry name" value="Synaptotagmin-like 5, isoform CRA_a"/>
    <property type="match status" value="1"/>
</dbReference>
<evidence type="ECO:0000256" key="4">
    <source>
        <dbReference type="ARBA" id="ARBA00022737"/>
    </source>
</evidence>
<keyword evidence="5" id="KW-0863">Zinc-finger</keyword>
<dbReference type="InterPro" id="IPR000008">
    <property type="entry name" value="C2_dom"/>
</dbReference>
<protein>
    <recommendedName>
        <fullName evidence="9">Synaptotagmin-like protein 5</fullName>
    </recommendedName>
</protein>
<dbReference type="SMART" id="SM00239">
    <property type="entry name" value="C2"/>
    <property type="match status" value="2"/>
</dbReference>
<dbReference type="KEGG" id="muo:115469552"/>
<keyword evidence="13" id="KW-1185">Reference proteome</keyword>
<dbReference type="PANTHER" id="PTHR45716:SF6">
    <property type="entry name" value="SYNAPTOTAGMIN-LIKE PROTEIN 5"/>
    <property type="match status" value="1"/>
</dbReference>
<dbReference type="InterPro" id="IPR043567">
    <property type="entry name" value="SYTL1-5_C2B"/>
</dbReference>
<keyword evidence="2" id="KW-0597">Phosphoprotein</keyword>
<evidence type="ECO:0000256" key="10">
    <source>
        <dbReference type="SAM" id="MobiDB-lite"/>
    </source>
</evidence>
<dbReference type="RefSeq" id="XP_030058184.1">
    <property type="nucleotide sequence ID" value="XM_030202324.1"/>
</dbReference>
<keyword evidence="4" id="KW-0677">Repeat</keyword>
<evidence type="ECO:0000313" key="14">
    <source>
        <dbReference type="RefSeq" id="XP_030058183.1"/>
    </source>
</evidence>
<dbReference type="GO" id="GO:0005886">
    <property type="term" value="C:plasma membrane"/>
    <property type="evidence" value="ECO:0007669"/>
    <property type="project" value="TreeGrafter"/>
</dbReference>
<dbReference type="CDD" id="cd04020">
    <property type="entry name" value="C2B_SLP_1-2-3-4"/>
    <property type="match status" value="1"/>
</dbReference>
<dbReference type="Pfam" id="PF02318">
    <property type="entry name" value="FYVE_2"/>
    <property type="match status" value="1"/>
</dbReference>
<evidence type="ECO:0000259" key="12">
    <source>
        <dbReference type="PROSITE" id="PS50916"/>
    </source>
</evidence>
<dbReference type="FunFam" id="2.60.40.150:FF:000006">
    <property type="entry name" value="Synaptotagmin-like 5, isoform CRA_a"/>
    <property type="match status" value="1"/>
</dbReference>
<evidence type="ECO:0000313" key="16">
    <source>
        <dbReference type="RefSeq" id="XP_030058185.1"/>
    </source>
</evidence>
<evidence type="ECO:0000256" key="1">
    <source>
        <dbReference type="ARBA" id="ARBA00004170"/>
    </source>
</evidence>
<name>A0A6P7Y603_9AMPH</name>
<keyword evidence="3" id="KW-0479">Metal-binding</keyword>
<evidence type="ECO:0000256" key="7">
    <source>
        <dbReference type="ARBA" id="ARBA00023136"/>
    </source>
</evidence>
<evidence type="ECO:0000256" key="6">
    <source>
        <dbReference type="ARBA" id="ARBA00022833"/>
    </source>
</evidence>
<dbReference type="CTD" id="94122"/>
<dbReference type="FunFam" id="2.60.40.150:FF:000107">
    <property type="entry name" value="Synaptotagmin-like 5, isoform CRA_a"/>
    <property type="match status" value="1"/>
</dbReference>
<evidence type="ECO:0000256" key="8">
    <source>
        <dbReference type="ARBA" id="ARBA00053749"/>
    </source>
</evidence>
<feature type="compositionally biased region" description="Basic and acidic residues" evidence="10">
    <location>
        <begin position="240"/>
        <end position="250"/>
    </location>
</feature>
<dbReference type="GO" id="GO:0006886">
    <property type="term" value="P:intracellular protein transport"/>
    <property type="evidence" value="ECO:0007669"/>
    <property type="project" value="InterPro"/>
</dbReference>
<dbReference type="Gene3D" id="2.60.40.150">
    <property type="entry name" value="C2 domain"/>
    <property type="match status" value="2"/>
</dbReference>
<dbReference type="InterPro" id="IPR011011">
    <property type="entry name" value="Znf_FYVE_PHD"/>
</dbReference>
<feature type="compositionally biased region" description="Low complexity" evidence="10">
    <location>
        <begin position="315"/>
        <end position="328"/>
    </location>
</feature>
<feature type="domain" description="C2" evidence="11">
    <location>
        <begin position="574"/>
        <end position="714"/>
    </location>
</feature>
<evidence type="ECO:0000256" key="5">
    <source>
        <dbReference type="ARBA" id="ARBA00022771"/>
    </source>
</evidence>
<dbReference type="AlphaFoldDB" id="A0A6P7Y603"/>
<dbReference type="SUPFAM" id="SSF49562">
    <property type="entry name" value="C2 domain (Calcium/lipid-binding domain, CaLB)"/>
    <property type="match status" value="2"/>
</dbReference>
<sequence length="739" mass="81959">MSKNTEIINLSFLLEQEKEMILGVLRRDEHLKKIEDKRIRKLKNELLEIRRRGGNRNLQRQQNNARVCARCQKSLGLIFDRGDLCQVCKLRVCNACRIVDGVGTWQCTVCAKISQLRIVTGEWFFEERAKRFKQVNILGSDIIRQSIIRKPQDAASSKGDAWKNREPAQGITEGKAETTAALGSGPKALVDMARRKGLLLDKKTSKLAVKGEDGRNMNSDFDAQSMPFSDRISVHSMDITDPKASSEGHKSSSSQLVNRSGTSTPVPSWSPALSARSTASNYSQGGADFENGALQPADESVSKDLIKGHKRKTSETTSVSVSKTSMSSDHSRSEHDLSGSYSEGKEDTLSLRSRSMPGDLNKELDFLDETDEKLDELMSSHHSKSSAGLRSGLSTTSLNSMTSVYSEAGDYGNVKVSGEILLNISYSYKTGALNIVVNSCRNLAVADEKKQRTDPYVKAYLLPDKSRQGKRKTKIKTNSTNPEFNEMLKFVISHTQLETRTLQLSVWHNDRFGRNSFLGEVEIPLDSRDFENREDEWFVLQPKVDVAADAILQYKGELTVALRYIPPERNLMLPLEQLQGKKSFRKGKKGSLQLPTGGVLEALVKEAKNLTAVKSGGTSDTFVKGYLLPDNTKASKHKTPVVKKTVNPHWNHTFTFSGLQPNDLSNVCLELTVWDKESLSSNVFLGGVRLSPGGGTSSGKDYMDSQGEEQRLWLKMMNSPGTPVEGTLMLRSSMGKCKL</sequence>
<dbReference type="Pfam" id="PF00168">
    <property type="entry name" value="C2"/>
    <property type="match status" value="2"/>
</dbReference>
<evidence type="ECO:0000256" key="2">
    <source>
        <dbReference type="ARBA" id="ARBA00022553"/>
    </source>
</evidence>
<keyword evidence="6" id="KW-0862">Zinc</keyword>
<comment type="function">
    <text evidence="8">May act as Rab effector protein and play a role in vesicle trafficking. Binds phospholipids.</text>
</comment>
<evidence type="ECO:0000313" key="13">
    <source>
        <dbReference type="Proteomes" id="UP000515156"/>
    </source>
</evidence>
<dbReference type="CDD" id="cd04029">
    <property type="entry name" value="C2A_SLP-4_5"/>
    <property type="match status" value="1"/>
</dbReference>
<evidence type="ECO:0000256" key="3">
    <source>
        <dbReference type="ARBA" id="ARBA00022723"/>
    </source>
</evidence>
<dbReference type="RefSeq" id="XP_030058185.1">
    <property type="nucleotide sequence ID" value="XM_030202325.1"/>
</dbReference>
<dbReference type="RefSeq" id="XP_030058183.1">
    <property type="nucleotide sequence ID" value="XM_030202323.1"/>
</dbReference>
<keyword evidence="7" id="KW-0472">Membrane</keyword>
<dbReference type="GO" id="GO:0070382">
    <property type="term" value="C:exocytic vesicle"/>
    <property type="evidence" value="ECO:0007669"/>
    <property type="project" value="TreeGrafter"/>
</dbReference>
<dbReference type="PROSITE" id="PS50916">
    <property type="entry name" value="RABBD"/>
    <property type="match status" value="1"/>
</dbReference>
<feature type="domain" description="RabBD" evidence="12">
    <location>
        <begin position="7"/>
        <end position="127"/>
    </location>
</feature>
<dbReference type="GO" id="GO:0005543">
    <property type="term" value="F:phospholipid binding"/>
    <property type="evidence" value="ECO:0007669"/>
    <property type="project" value="InterPro"/>
</dbReference>
<dbReference type="InterPro" id="IPR035892">
    <property type="entry name" value="C2_domain_sf"/>
</dbReference>
<dbReference type="GO" id="GO:0031267">
    <property type="term" value="F:small GTPase binding"/>
    <property type="evidence" value="ECO:0007669"/>
    <property type="project" value="InterPro"/>
</dbReference>
<feature type="compositionally biased region" description="Basic and acidic residues" evidence="10">
    <location>
        <begin position="329"/>
        <end position="349"/>
    </location>
</feature>
<accession>A0A6P7Y603</accession>
<dbReference type="GO" id="GO:0042043">
    <property type="term" value="F:neurexin family protein binding"/>
    <property type="evidence" value="ECO:0007669"/>
    <property type="project" value="TreeGrafter"/>
</dbReference>
<reference evidence="14 15" key="1">
    <citation type="submission" date="2025-04" db="UniProtKB">
        <authorList>
            <consortium name="RefSeq"/>
        </authorList>
    </citation>
    <scope>IDENTIFICATION</scope>
</reference>
<organism evidence="13 15">
    <name type="scientific">Microcaecilia unicolor</name>
    <dbReference type="NCBI Taxonomy" id="1415580"/>
    <lineage>
        <taxon>Eukaryota</taxon>
        <taxon>Metazoa</taxon>
        <taxon>Chordata</taxon>
        <taxon>Craniata</taxon>
        <taxon>Vertebrata</taxon>
        <taxon>Euteleostomi</taxon>
        <taxon>Amphibia</taxon>
        <taxon>Gymnophiona</taxon>
        <taxon>Siphonopidae</taxon>
        <taxon>Microcaecilia</taxon>
    </lineage>
</organism>
<evidence type="ECO:0000259" key="11">
    <source>
        <dbReference type="PROSITE" id="PS50004"/>
    </source>
</evidence>
<dbReference type="PROSITE" id="PS50004">
    <property type="entry name" value="C2"/>
    <property type="match status" value="2"/>
</dbReference>
<comment type="subcellular location">
    <subcellularLocation>
        <location evidence="1">Membrane</location>
        <topology evidence="1">Peripheral membrane protein</topology>
    </subcellularLocation>
</comment>
<dbReference type="GO" id="GO:0008270">
    <property type="term" value="F:zinc ion binding"/>
    <property type="evidence" value="ECO:0007669"/>
    <property type="project" value="UniProtKB-KW"/>
</dbReference>
<dbReference type="OrthoDB" id="195679at2759"/>
<feature type="region of interest" description="Disordered" evidence="10">
    <location>
        <begin position="154"/>
        <end position="174"/>
    </location>
</feature>
<gene>
    <name evidence="14 15 16" type="primary">SYTL5</name>
</gene>
<proteinExistence type="predicted"/>
<evidence type="ECO:0000256" key="9">
    <source>
        <dbReference type="ARBA" id="ARBA00072156"/>
    </source>
</evidence>
<dbReference type="PANTHER" id="PTHR45716">
    <property type="entry name" value="BITESIZE, ISOFORM I"/>
    <property type="match status" value="1"/>
</dbReference>
<dbReference type="GeneID" id="115469552"/>
<dbReference type="InterPro" id="IPR013083">
    <property type="entry name" value="Znf_RING/FYVE/PHD"/>
</dbReference>
<dbReference type="InterPro" id="IPR010911">
    <property type="entry name" value="Rab_BD"/>
</dbReference>
<dbReference type="SUPFAM" id="SSF57903">
    <property type="entry name" value="FYVE/PHD zinc finger"/>
    <property type="match status" value="1"/>
</dbReference>
<feature type="region of interest" description="Disordered" evidence="10">
    <location>
        <begin position="240"/>
        <end position="356"/>
    </location>
</feature>
<dbReference type="InterPro" id="IPR037303">
    <property type="entry name" value="SLP-4/5_C2A"/>
</dbReference>
<dbReference type="InterPro" id="IPR041282">
    <property type="entry name" value="FYVE_2"/>
</dbReference>
<feature type="compositionally biased region" description="Polar residues" evidence="10">
    <location>
        <begin position="275"/>
        <end position="284"/>
    </location>
</feature>
<feature type="domain" description="C2" evidence="11">
    <location>
        <begin position="416"/>
        <end position="538"/>
    </location>
</feature>
<feature type="compositionally biased region" description="Polar residues" evidence="10">
    <location>
        <begin position="255"/>
        <end position="267"/>
    </location>
</feature>